<dbReference type="InterPro" id="IPR002299">
    <property type="entry name" value="Porin_Neis"/>
</dbReference>
<dbReference type="Pfam" id="PF13609">
    <property type="entry name" value="Porin_4"/>
    <property type="match status" value="1"/>
</dbReference>
<evidence type="ECO:0000256" key="3">
    <source>
        <dbReference type="ARBA" id="ARBA00022448"/>
    </source>
</evidence>
<keyword evidence="7" id="KW-0406">Ion transport</keyword>
<dbReference type="SUPFAM" id="SSF56935">
    <property type="entry name" value="Porins"/>
    <property type="match status" value="1"/>
</dbReference>
<evidence type="ECO:0000256" key="4">
    <source>
        <dbReference type="ARBA" id="ARBA00022452"/>
    </source>
</evidence>
<dbReference type="Gene3D" id="2.40.160.10">
    <property type="entry name" value="Porin"/>
    <property type="match status" value="1"/>
</dbReference>
<keyword evidence="8" id="KW-0626">Porin</keyword>
<reference evidence="13 14" key="1">
    <citation type="submission" date="2022-08" db="EMBL/GenBank/DDBJ databases">
        <title>Reclassification of Massilia species as members of the genera Telluria, Duganella, Pseudoduganella, Mokoshia gen. nov. and Zemynaea gen. nov. using orthogonal and non-orthogonal genome-based approaches.</title>
        <authorList>
            <person name="Bowman J.P."/>
        </authorList>
    </citation>
    <scope>NUCLEOTIDE SEQUENCE [LARGE SCALE GENOMIC DNA]</scope>
    <source>
        <strain evidence="13 14">LMG 28164</strain>
    </source>
</reference>
<dbReference type="Proteomes" id="UP001205560">
    <property type="component" value="Unassembled WGS sequence"/>
</dbReference>
<evidence type="ECO:0000259" key="12">
    <source>
        <dbReference type="Pfam" id="PF13609"/>
    </source>
</evidence>
<keyword evidence="6 11" id="KW-0732">Signal</keyword>
<feature type="signal peptide" evidence="11">
    <location>
        <begin position="1"/>
        <end position="26"/>
    </location>
</feature>
<dbReference type="InterPro" id="IPR023614">
    <property type="entry name" value="Porin_dom_sf"/>
</dbReference>
<evidence type="ECO:0000256" key="11">
    <source>
        <dbReference type="SAM" id="SignalP"/>
    </source>
</evidence>
<keyword evidence="4" id="KW-1134">Transmembrane beta strand</keyword>
<keyword evidence="3" id="KW-0813">Transport</keyword>
<dbReference type="PANTHER" id="PTHR34501:SF9">
    <property type="entry name" value="MAJOR OUTER MEMBRANE PROTEIN P.IA"/>
    <property type="match status" value="1"/>
</dbReference>
<evidence type="ECO:0000256" key="1">
    <source>
        <dbReference type="ARBA" id="ARBA00004571"/>
    </source>
</evidence>
<keyword evidence="14" id="KW-1185">Reference proteome</keyword>
<protein>
    <submittedName>
        <fullName evidence="13">Porin</fullName>
    </submittedName>
</protein>
<evidence type="ECO:0000256" key="2">
    <source>
        <dbReference type="ARBA" id="ARBA00011233"/>
    </source>
</evidence>
<dbReference type="CDD" id="cd00342">
    <property type="entry name" value="gram_neg_porins"/>
    <property type="match status" value="1"/>
</dbReference>
<gene>
    <name evidence="13" type="ORF">NX782_05390</name>
</gene>
<comment type="subcellular location">
    <subcellularLocation>
        <location evidence="1">Cell outer membrane</location>
        <topology evidence="1">Multi-pass membrane protein</topology>
    </subcellularLocation>
</comment>
<evidence type="ECO:0000256" key="8">
    <source>
        <dbReference type="ARBA" id="ARBA00023114"/>
    </source>
</evidence>
<feature type="domain" description="Porin" evidence="12">
    <location>
        <begin position="13"/>
        <end position="330"/>
    </location>
</feature>
<dbReference type="PRINTS" id="PR00184">
    <property type="entry name" value="NEISSPPORIN"/>
</dbReference>
<evidence type="ECO:0000256" key="7">
    <source>
        <dbReference type="ARBA" id="ARBA00023065"/>
    </source>
</evidence>
<keyword evidence="5" id="KW-0812">Transmembrane</keyword>
<evidence type="ECO:0000256" key="5">
    <source>
        <dbReference type="ARBA" id="ARBA00022692"/>
    </source>
</evidence>
<dbReference type="PANTHER" id="PTHR34501">
    <property type="entry name" value="PROTEIN YDDL-RELATED"/>
    <property type="match status" value="1"/>
</dbReference>
<sequence length="358" mass="38412">MKLIGTAAIRNTALIAGMLACSSAFAQQSNVDVYGIIDVLVGPTTNLTKDKGTTWRVSSSGMNVSRLGFKGAEDLGGGLKAVYQLEMGLGIDTGSTDNPLFKRQANVGLEGSYGRVILGRSFTSVYDFMLPYDPMGYAPFYSWVPTGNASGISKYGMTTGFDNLIKYSGKFGPLSLGLSYGAGEQSATIGDSAKGAVALNYAMGPVSVVGTYERINGNKLATGVRDETTAWHLGAMYSSGKLKLQSGARDYRLQAAKPLTPDVRARLYWLGVNYQFASPVSVTGAVYYQDVRNVPVVTQADPIMYVARVSYALSKRTALYTVGGYAKTRHNQLVSLSRDEGGFDSDMRSLQVGINHRF</sequence>
<dbReference type="EMBL" id="JANUGX010000004">
    <property type="protein sequence ID" value="MCS0588631.1"/>
    <property type="molecule type" value="Genomic_DNA"/>
</dbReference>
<keyword evidence="9" id="KW-0472">Membrane</keyword>
<evidence type="ECO:0000313" key="13">
    <source>
        <dbReference type="EMBL" id="MCS0588631.1"/>
    </source>
</evidence>
<dbReference type="InterPro" id="IPR050298">
    <property type="entry name" value="Gram-neg_bact_OMP"/>
</dbReference>
<dbReference type="RefSeq" id="WP_258844385.1">
    <property type="nucleotide sequence ID" value="NZ_JANUGX010000004.1"/>
</dbReference>
<evidence type="ECO:0000256" key="9">
    <source>
        <dbReference type="ARBA" id="ARBA00023136"/>
    </source>
</evidence>
<accession>A0ABT2A380</accession>
<proteinExistence type="predicted"/>
<dbReference type="PROSITE" id="PS51257">
    <property type="entry name" value="PROKAR_LIPOPROTEIN"/>
    <property type="match status" value="1"/>
</dbReference>
<evidence type="ECO:0000256" key="6">
    <source>
        <dbReference type="ARBA" id="ARBA00022729"/>
    </source>
</evidence>
<evidence type="ECO:0000313" key="14">
    <source>
        <dbReference type="Proteomes" id="UP001205560"/>
    </source>
</evidence>
<evidence type="ECO:0000256" key="10">
    <source>
        <dbReference type="ARBA" id="ARBA00023237"/>
    </source>
</evidence>
<feature type="chain" id="PRO_5047293615" evidence="11">
    <location>
        <begin position="27"/>
        <end position="358"/>
    </location>
</feature>
<organism evidence="13 14">
    <name type="scientific">Massilia norwichensis</name>
    <dbReference type="NCBI Taxonomy" id="1442366"/>
    <lineage>
        <taxon>Bacteria</taxon>
        <taxon>Pseudomonadati</taxon>
        <taxon>Pseudomonadota</taxon>
        <taxon>Betaproteobacteria</taxon>
        <taxon>Burkholderiales</taxon>
        <taxon>Oxalobacteraceae</taxon>
        <taxon>Telluria group</taxon>
        <taxon>Massilia</taxon>
    </lineage>
</organism>
<comment type="subunit">
    <text evidence="2">Homotrimer.</text>
</comment>
<keyword evidence="10" id="KW-0998">Cell outer membrane</keyword>
<dbReference type="InterPro" id="IPR033900">
    <property type="entry name" value="Gram_neg_porin_domain"/>
</dbReference>
<name>A0ABT2A380_9BURK</name>
<comment type="caution">
    <text evidence="13">The sequence shown here is derived from an EMBL/GenBank/DDBJ whole genome shotgun (WGS) entry which is preliminary data.</text>
</comment>